<dbReference type="InterPro" id="IPR016024">
    <property type="entry name" value="ARM-type_fold"/>
</dbReference>
<name>A0A0L0GC38_9EUKA</name>
<dbReference type="PANTHER" id="PTHR22895:SF0">
    <property type="entry name" value="ARMADILLO REPEAT-CONTAINING PROTEIN 6"/>
    <property type="match status" value="1"/>
</dbReference>
<feature type="compositionally biased region" description="Low complexity" evidence="2">
    <location>
        <begin position="96"/>
        <end position="116"/>
    </location>
</feature>
<dbReference type="SUPFAM" id="SSF48371">
    <property type="entry name" value="ARM repeat"/>
    <property type="match status" value="1"/>
</dbReference>
<evidence type="ECO:0000256" key="2">
    <source>
        <dbReference type="SAM" id="MobiDB-lite"/>
    </source>
</evidence>
<evidence type="ECO:0000259" key="3">
    <source>
        <dbReference type="Pfam" id="PF23744"/>
    </source>
</evidence>
<keyword evidence="1" id="KW-0677">Repeat</keyword>
<reference evidence="4 5" key="1">
    <citation type="submission" date="2011-02" db="EMBL/GenBank/DDBJ databases">
        <title>The Genome Sequence of Sphaeroforma arctica JP610.</title>
        <authorList>
            <consortium name="The Broad Institute Genome Sequencing Platform"/>
            <person name="Russ C."/>
            <person name="Cuomo C."/>
            <person name="Young S.K."/>
            <person name="Zeng Q."/>
            <person name="Gargeya S."/>
            <person name="Alvarado L."/>
            <person name="Berlin A."/>
            <person name="Chapman S.B."/>
            <person name="Chen Z."/>
            <person name="Freedman E."/>
            <person name="Gellesch M."/>
            <person name="Goldberg J."/>
            <person name="Griggs A."/>
            <person name="Gujja S."/>
            <person name="Heilman E."/>
            <person name="Heiman D."/>
            <person name="Howarth C."/>
            <person name="Mehta T."/>
            <person name="Neiman D."/>
            <person name="Pearson M."/>
            <person name="Roberts A."/>
            <person name="Saif S."/>
            <person name="Shea T."/>
            <person name="Shenoy N."/>
            <person name="Sisk P."/>
            <person name="Stolte C."/>
            <person name="Sykes S."/>
            <person name="White J."/>
            <person name="Yandava C."/>
            <person name="Burger G."/>
            <person name="Gray M.W."/>
            <person name="Holland P.W.H."/>
            <person name="King N."/>
            <person name="Lang F.B.F."/>
            <person name="Roger A.J."/>
            <person name="Ruiz-Trillo I."/>
            <person name="Haas B."/>
            <person name="Nusbaum C."/>
            <person name="Birren B."/>
        </authorList>
    </citation>
    <scope>NUCLEOTIDE SEQUENCE [LARGE SCALE GENOMIC DNA]</scope>
    <source>
        <strain evidence="4 5">JP610</strain>
    </source>
</reference>
<proteinExistence type="predicted"/>
<keyword evidence="5" id="KW-1185">Reference proteome</keyword>
<dbReference type="Proteomes" id="UP000054560">
    <property type="component" value="Unassembled WGS sequence"/>
</dbReference>
<feature type="region of interest" description="Disordered" evidence="2">
    <location>
        <begin position="30"/>
        <end position="116"/>
    </location>
</feature>
<evidence type="ECO:0000256" key="1">
    <source>
        <dbReference type="ARBA" id="ARBA00022737"/>
    </source>
</evidence>
<feature type="domain" description="LRRK2 ARM repeat" evidence="3">
    <location>
        <begin position="313"/>
        <end position="427"/>
    </location>
</feature>
<evidence type="ECO:0000313" key="5">
    <source>
        <dbReference type="Proteomes" id="UP000054560"/>
    </source>
</evidence>
<dbReference type="OrthoDB" id="15111at2759"/>
<dbReference type="Gene3D" id="1.25.10.10">
    <property type="entry name" value="Leucine-rich Repeat Variant"/>
    <property type="match status" value="1"/>
</dbReference>
<dbReference type="PANTHER" id="PTHR22895">
    <property type="entry name" value="ARMADILLO REPEAT-CONTAINING PROTEIN 6"/>
    <property type="match status" value="1"/>
</dbReference>
<dbReference type="AlphaFoldDB" id="A0A0L0GC38"/>
<protein>
    <recommendedName>
        <fullName evidence="3">LRRK2 ARM repeat domain-containing protein</fullName>
    </recommendedName>
</protein>
<feature type="compositionally biased region" description="Basic and acidic residues" evidence="2">
    <location>
        <begin position="54"/>
        <end position="63"/>
    </location>
</feature>
<dbReference type="InterPro" id="IPR011989">
    <property type="entry name" value="ARM-like"/>
</dbReference>
<sequence length="592" mass="66206">MHRSQRSNNLNNTTDAINNDAHDIATAFSGSNLNVNDGIDGITGRSTRTRTRSRSSDRTERPTLKRRVTQLLANIRDGSGSSTGSSSSRHVGDGRSGSARYASSSSNSHNRLTASSRWLNPKNRSLTSILDSLAAWKEMEPNEVLECLCRFQVQIESEEELATMSKSERQSTALSRAVRPISEILRVALEDRAMLLINQSLVCMRQVTKGDAVAIEMATNLHVPQLIKDVMVQNPRDAVIQRNCYMVYRSLTFHRADNQQYIVQQLDVVPLVCKAMRNMPNNPSLQAAGFMLIQNVTWLVDANRCVVDSDGGIQLILDAMKRFPFDTELQKWGCGAIQNLACSIDCTAKIVKMKALDVVLAAMRHFPSNVVMQNYGLGVMRNLSFLKTNRVAVAMGGDTIALALAAMSKHFDSIEVQSSACSFLFNVIIDVEENREILLKTKDFLPMLFTFKRRHDQDLRFYEKSNALLEQLARGTEGSCYIDLGECKTAFSLKELAARTVAYHLKKPVSLGCEDTSMLFPDLKNCLKDARDCDWCEKKFIQYTDIAYKSKPDRWALRRVCSRNCLQNVIDDTVSRNKSVLAVEVESAALVA</sequence>
<dbReference type="GeneID" id="25901887"/>
<feature type="compositionally biased region" description="Low complexity" evidence="2">
    <location>
        <begin position="78"/>
        <end position="88"/>
    </location>
</feature>
<dbReference type="RefSeq" id="XP_014160376.1">
    <property type="nucleotide sequence ID" value="XM_014304901.1"/>
</dbReference>
<gene>
    <name evidence="4" type="ORF">SARC_01383</name>
</gene>
<dbReference type="STRING" id="667725.A0A0L0GC38"/>
<dbReference type="InterPro" id="IPR056597">
    <property type="entry name" value="ARM_LRRK2"/>
</dbReference>
<accession>A0A0L0GC38</accession>
<evidence type="ECO:0000313" key="4">
    <source>
        <dbReference type="EMBL" id="KNC86474.1"/>
    </source>
</evidence>
<organism evidence="4 5">
    <name type="scientific">Sphaeroforma arctica JP610</name>
    <dbReference type="NCBI Taxonomy" id="667725"/>
    <lineage>
        <taxon>Eukaryota</taxon>
        <taxon>Ichthyosporea</taxon>
        <taxon>Ichthyophonida</taxon>
        <taxon>Sphaeroforma</taxon>
    </lineage>
</organism>
<dbReference type="Pfam" id="PF23744">
    <property type="entry name" value="ARM_LRRK2"/>
    <property type="match status" value="1"/>
</dbReference>
<dbReference type="EMBL" id="KQ241650">
    <property type="protein sequence ID" value="KNC86474.1"/>
    <property type="molecule type" value="Genomic_DNA"/>
</dbReference>